<keyword evidence="1" id="KW-0456">Lyase</keyword>
<evidence type="ECO:0000259" key="2">
    <source>
        <dbReference type="Pfam" id="PF04909"/>
    </source>
</evidence>
<dbReference type="GO" id="GO:0016831">
    <property type="term" value="F:carboxy-lyase activity"/>
    <property type="evidence" value="ECO:0007669"/>
    <property type="project" value="InterPro"/>
</dbReference>
<accession>Q0RJZ2</accession>
<organism evidence="3 4">
    <name type="scientific">Frankia alni (strain DSM 45986 / CECT 9034 / ACN14a)</name>
    <dbReference type="NCBI Taxonomy" id="326424"/>
    <lineage>
        <taxon>Bacteria</taxon>
        <taxon>Bacillati</taxon>
        <taxon>Actinomycetota</taxon>
        <taxon>Actinomycetes</taxon>
        <taxon>Frankiales</taxon>
        <taxon>Frankiaceae</taxon>
        <taxon>Frankia</taxon>
    </lineage>
</organism>
<dbReference type="EMBL" id="CT573213">
    <property type="protein sequence ID" value="CAJ62168.1"/>
    <property type="molecule type" value="Genomic_DNA"/>
</dbReference>
<dbReference type="AlphaFoldDB" id="Q0RJZ2"/>
<dbReference type="SUPFAM" id="SSF51556">
    <property type="entry name" value="Metallo-dependent hydrolases"/>
    <property type="match status" value="1"/>
</dbReference>
<evidence type="ECO:0000256" key="1">
    <source>
        <dbReference type="ARBA" id="ARBA00023239"/>
    </source>
</evidence>
<dbReference type="GO" id="GO:0016787">
    <property type="term" value="F:hydrolase activity"/>
    <property type="evidence" value="ECO:0007669"/>
    <property type="project" value="InterPro"/>
</dbReference>
<dbReference type="STRING" id="326424.FRAAL3525"/>
<proteinExistence type="predicted"/>
<dbReference type="InterPro" id="IPR032465">
    <property type="entry name" value="ACMSD"/>
</dbReference>
<reference evidence="3 4" key="1">
    <citation type="journal article" date="2007" name="Genome Res.">
        <title>Genome characteristics of facultatively symbiotic Frankia sp. strains reflect host range and host plant biogeography.</title>
        <authorList>
            <person name="Normand P."/>
            <person name="Lapierre P."/>
            <person name="Tisa L.S."/>
            <person name="Gogarten J.P."/>
            <person name="Alloisio N."/>
            <person name="Bagnarol E."/>
            <person name="Bassi C.A."/>
            <person name="Berry A.M."/>
            <person name="Bickhart D.M."/>
            <person name="Choisne N."/>
            <person name="Couloux A."/>
            <person name="Cournoyer B."/>
            <person name="Cruveiller S."/>
            <person name="Daubin V."/>
            <person name="Demange N."/>
            <person name="Francino M.P."/>
            <person name="Goltsman E."/>
            <person name="Huang Y."/>
            <person name="Kopp O.R."/>
            <person name="Labarre L."/>
            <person name="Lapidus A."/>
            <person name="Lavire C."/>
            <person name="Marechal J."/>
            <person name="Martinez M."/>
            <person name="Mastronunzio J.E."/>
            <person name="Mullin B.C."/>
            <person name="Niemann J."/>
            <person name="Pujic P."/>
            <person name="Rawnsley T."/>
            <person name="Rouy Z."/>
            <person name="Schenowitz C."/>
            <person name="Sellstedt A."/>
            <person name="Tavares F."/>
            <person name="Tomkins J.P."/>
            <person name="Vallenet D."/>
            <person name="Valverde C."/>
            <person name="Wall L.G."/>
            <person name="Wang Y."/>
            <person name="Medigue C."/>
            <person name="Benson D.R."/>
        </authorList>
    </citation>
    <scope>NUCLEOTIDE SEQUENCE [LARGE SCALE GENOMIC DNA]</scope>
    <source>
        <strain evidence="4">DSM 45986 / CECT 9034 / ACN14a</strain>
    </source>
</reference>
<dbReference type="Proteomes" id="UP000000657">
    <property type="component" value="Chromosome"/>
</dbReference>
<dbReference type="PANTHER" id="PTHR21240:SF28">
    <property type="entry name" value="ISO-OROTATE DECARBOXYLASE (EUROFUNG)"/>
    <property type="match status" value="1"/>
</dbReference>
<sequence length="411" mass="46475">MRQHWVRCLAPNRNTDEGARLMPLQDHHQIVSVDDHLIEHPRVWQDRLPAALREQGPRIVELNGKHVWHYDGSVFPTVGLNAVAGRPPQEWGIDPVRYEEMIPGCYDPVARVKDMDLDGIQAALCFPSFPGFGGGVFQRAPDKDLALLCVQAWNDFHIDEWCAAAPDRFIPLALIPTWDPQLAAAEIRRTAAKGARTISFPDSPVPLGLPSFHNAAWEPVWEACEETDMVISLHFGSGSYVPGFSFAATRAIPGEVVLPDAPFAVAITIFSTNLMWSATDLLFSGILQKHPKLQFSLAEGGIGWIPYILERADFVWERHRYYQPIDFDARPSDLFRKHFWGCFIDDEFGLENRHKVGIDRIMLEIDYPHSDSNWPNSRKRAAEVLANVPDDEVVKITETNARTMLHFPRTS</sequence>
<dbReference type="HOGENOM" id="CLU_039329_0_2_11"/>
<dbReference type="GO" id="GO:0005737">
    <property type="term" value="C:cytoplasm"/>
    <property type="evidence" value="ECO:0007669"/>
    <property type="project" value="TreeGrafter"/>
</dbReference>
<keyword evidence="4" id="KW-1185">Reference proteome</keyword>
<dbReference type="KEGG" id="fal:FRAAL3525"/>
<dbReference type="Gene3D" id="3.20.20.140">
    <property type="entry name" value="Metal-dependent hydrolases"/>
    <property type="match status" value="1"/>
</dbReference>
<evidence type="ECO:0000313" key="3">
    <source>
        <dbReference type="EMBL" id="CAJ62168.1"/>
    </source>
</evidence>
<dbReference type="InterPro" id="IPR032466">
    <property type="entry name" value="Metal_Hydrolase"/>
</dbReference>
<dbReference type="PANTHER" id="PTHR21240">
    <property type="entry name" value="2-AMINO-3-CARBOXYLMUCONATE-6-SEMIALDEHYDE DECARBOXYLASE"/>
    <property type="match status" value="1"/>
</dbReference>
<dbReference type="eggNOG" id="COG2159">
    <property type="taxonomic scope" value="Bacteria"/>
</dbReference>
<dbReference type="GO" id="GO:0019748">
    <property type="term" value="P:secondary metabolic process"/>
    <property type="evidence" value="ECO:0007669"/>
    <property type="project" value="TreeGrafter"/>
</dbReference>
<protein>
    <recommendedName>
        <fullName evidence="2">Amidohydrolase-related domain-containing protein</fullName>
    </recommendedName>
</protein>
<gene>
    <name evidence="3" type="ordered locus">FRAAL3525</name>
</gene>
<dbReference type="InterPro" id="IPR006680">
    <property type="entry name" value="Amidohydro-rel"/>
</dbReference>
<evidence type="ECO:0000313" key="4">
    <source>
        <dbReference type="Proteomes" id="UP000000657"/>
    </source>
</evidence>
<dbReference type="Pfam" id="PF04909">
    <property type="entry name" value="Amidohydro_2"/>
    <property type="match status" value="1"/>
</dbReference>
<name>Q0RJZ2_FRAAA</name>
<feature type="domain" description="Amidohydrolase-related" evidence="2">
    <location>
        <begin position="103"/>
        <end position="407"/>
    </location>
</feature>